<dbReference type="InterPro" id="IPR002052">
    <property type="entry name" value="DNA_methylase_N6_adenine_CS"/>
</dbReference>
<organism evidence="5 6">
    <name type="scientific">Pseudoduganella plicata</name>
    <dbReference type="NCBI Taxonomy" id="321984"/>
    <lineage>
        <taxon>Bacteria</taxon>
        <taxon>Pseudomonadati</taxon>
        <taxon>Pseudomonadota</taxon>
        <taxon>Betaproteobacteria</taxon>
        <taxon>Burkholderiales</taxon>
        <taxon>Oxalobacteraceae</taxon>
        <taxon>Telluria group</taxon>
        <taxon>Pseudoduganella</taxon>
    </lineage>
</organism>
<dbReference type="SUPFAM" id="SSF53335">
    <property type="entry name" value="S-adenosyl-L-methionine-dependent methyltransferases"/>
    <property type="match status" value="1"/>
</dbReference>
<dbReference type="InterPro" id="IPR050320">
    <property type="entry name" value="N5-glutamine_MTase"/>
</dbReference>
<dbReference type="EMBL" id="BMWW01000007">
    <property type="protein sequence ID" value="GGZ00847.1"/>
    <property type="molecule type" value="Genomic_DNA"/>
</dbReference>
<evidence type="ECO:0000256" key="1">
    <source>
        <dbReference type="ARBA" id="ARBA00022603"/>
    </source>
</evidence>
<feature type="region of interest" description="Disordered" evidence="3">
    <location>
        <begin position="1"/>
        <end position="28"/>
    </location>
</feature>
<dbReference type="GO" id="GO:0036009">
    <property type="term" value="F:protein-glutamine N-methyltransferase activity"/>
    <property type="evidence" value="ECO:0007669"/>
    <property type="project" value="TreeGrafter"/>
</dbReference>
<reference evidence="5" key="2">
    <citation type="submission" date="2022-12" db="EMBL/GenBank/DDBJ databases">
        <authorList>
            <person name="Sun Q."/>
            <person name="Kim S."/>
        </authorList>
    </citation>
    <scope>NUCLEOTIDE SEQUENCE</scope>
    <source>
        <strain evidence="5">KCTC 12344</strain>
    </source>
</reference>
<keyword evidence="1" id="KW-0808">Transferase</keyword>
<name>A0AA88CDN3_9BURK</name>
<dbReference type="GO" id="GO:0032259">
    <property type="term" value="P:methylation"/>
    <property type="evidence" value="ECO:0007669"/>
    <property type="project" value="UniProtKB-KW"/>
</dbReference>
<dbReference type="AlphaFoldDB" id="A0AA88CDN3"/>
<evidence type="ECO:0000256" key="2">
    <source>
        <dbReference type="ARBA" id="ARBA00022691"/>
    </source>
</evidence>
<dbReference type="InterPro" id="IPR029063">
    <property type="entry name" value="SAM-dependent_MTases_sf"/>
</dbReference>
<reference evidence="5" key="1">
    <citation type="journal article" date="2014" name="Int. J. Syst. Evol. Microbiol.">
        <title>Complete genome sequence of Corynebacterium casei LMG S-19264T (=DSM 44701T), isolated from a smear-ripened cheese.</title>
        <authorList>
            <consortium name="US DOE Joint Genome Institute (JGI-PGF)"/>
            <person name="Walter F."/>
            <person name="Albersmeier A."/>
            <person name="Kalinowski J."/>
            <person name="Ruckert C."/>
        </authorList>
    </citation>
    <scope>NUCLEOTIDE SEQUENCE</scope>
    <source>
        <strain evidence="5">KCTC 12344</strain>
    </source>
</reference>
<accession>A0AA88CDN3</accession>
<protein>
    <recommendedName>
        <fullName evidence="4">Methyltransferase small domain-containing protein</fullName>
    </recommendedName>
</protein>
<keyword evidence="2" id="KW-0949">S-adenosyl-L-methionine</keyword>
<sequence>MMNVTTSTADAAVPHAPSTRPEDGAPARPDAATAALLELGRALQAAGYRFTTVTPATHNRVRARAEHVWARDLCDVFGWSRPFHSDAVPPDILRLMQAAGIAQPHRDGWRCTLRVSELGGQLYFHSAYPTADADAVFFGPDTYRFGRALQRELADMKALGRTVQRAADVGAGGGPGAATVALACPDAQVYALDINDKALRLCGVNMQLAGATNVDVRRSDLLNDIDGELDLIVSNPPYLLDPSERAYRHGGGELGAGLSLSLVGQAVTRLAPGGTLLLYTGVAMRHNSDPFLAAVTPLLDGLTWTYEEIDPDVFGEELDTPAYQDTDRIAAVWLKATRPRH</sequence>
<gene>
    <name evidence="5" type="ORF">GCM10007388_37970</name>
</gene>
<comment type="caution">
    <text evidence="5">The sequence shown here is derived from an EMBL/GenBank/DDBJ whole genome shotgun (WGS) entry which is preliminary data.</text>
</comment>
<proteinExistence type="predicted"/>
<dbReference type="Gene3D" id="3.40.50.150">
    <property type="entry name" value="Vaccinia Virus protein VP39"/>
    <property type="match status" value="1"/>
</dbReference>
<evidence type="ECO:0000256" key="3">
    <source>
        <dbReference type="SAM" id="MobiDB-lite"/>
    </source>
</evidence>
<dbReference type="PROSITE" id="PS00092">
    <property type="entry name" value="N6_MTASE"/>
    <property type="match status" value="1"/>
</dbReference>
<keyword evidence="1" id="KW-0489">Methyltransferase</keyword>
<evidence type="ECO:0000313" key="5">
    <source>
        <dbReference type="EMBL" id="GGZ00847.1"/>
    </source>
</evidence>
<dbReference type="GO" id="GO:0003676">
    <property type="term" value="F:nucleic acid binding"/>
    <property type="evidence" value="ECO:0007669"/>
    <property type="project" value="InterPro"/>
</dbReference>
<dbReference type="Proteomes" id="UP000619512">
    <property type="component" value="Unassembled WGS sequence"/>
</dbReference>
<dbReference type="PANTHER" id="PTHR18895">
    <property type="entry name" value="HEMK METHYLTRANSFERASE"/>
    <property type="match status" value="1"/>
</dbReference>
<dbReference type="RefSeq" id="WP_229510439.1">
    <property type="nucleotide sequence ID" value="NZ_BMWW01000007.1"/>
</dbReference>
<evidence type="ECO:0000313" key="6">
    <source>
        <dbReference type="Proteomes" id="UP000619512"/>
    </source>
</evidence>
<dbReference type="Pfam" id="PF05175">
    <property type="entry name" value="MTS"/>
    <property type="match status" value="1"/>
</dbReference>
<dbReference type="InterPro" id="IPR007848">
    <property type="entry name" value="Small_mtfrase_dom"/>
</dbReference>
<dbReference type="PANTHER" id="PTHR18895:SF74">
    <property type="entry name" value="MTRF1L RELEASE FACTOR GLUTAMINE METHYLTRANSFERASE"/>
    <property type="match status" value="1"/>
</dbReference>
<evidence type="ECO:0000259" key="4">
    <source>
        <dbReference type="Pfam" id="PF05175"/>
    </source>
</evidence>
<feature type="domain" description="Methyltransferase small" evidence="4">
    <location>
        <begin position="162"/>
        <end position="278"/>
    </location>
</feature>
<dbReference type="CDD" id="cd02440">
    <property type="entry name" value="AdoMet_MTases"/>
    <property type="match status" value="1"/>
</dbReference>